<evidence type="ECO:0000256" key="1">
    <source>
        <dbReference type="ARBA" id="ARBA00022741"/>
    </source>
</evidence>
<keyword evidence="2" id="KW-0067">ATP-binding</keyword>
<accession>A0ABN1R910</accession>
<dbReference type="Proteomes" id="UP001500665">
    <property type="component" value="Unassembled WGS sequence"/>
</dbReference>
<dbReference type="RefSeq" id="WP_344241888.1">
    <property type="nucleotide sequence ID" value="NZ_BAAAHH010000013.1"/>
</dbReference>
<reference evidence="4 5" key="1">
    <citation type="journal article" date="2019" name="Int. J. Syst. Evol. Microbiol.">
        <title>The Global Catalogue of Microorganisms (GCM) 10K type strain sequencing project: providing services to taxonomists for standard genome sequencing and annotation.</title>
        <authorList>
            <consortium name="The Broad Institute Genomics Platform"/>
            <consortium name="The Broad Institute Genome Sequencing Center for Infectious Disease"/>
            <person name="Wu L."/>
            <person name="Ma J."/>
        </authorList>
    </citation>
    <scope>NUCLEOTIDE SEQUENCE [LARGE SCALE GENOMIC DNA]</scope>
    <source>
        <strain evidence="4 5">JCM 10696</strain>
    </source>
</reference>
<dbReference type="InterPro" id="IPR003593">
    <property type="entry name" value="AAA+_ATPase"/>
</dbReference>
<evidence type="ECO:0000313" key="4">
    <source>
        <dbReference type="EMBL" id="GAA0953232.1"/>
    </source>
</evidence>
<evidence type="ECO:0000256" key="2">
    <source>
        <dbReference type="ARBA" id="ARBA00022840"/>
    </source>
</evidence>
<dbReference type="PANTHER" id="PTHR43038">
    <property type="entry name" value="ATP-BINDING CASSETTE, SUB-FAMILY H, MEMBER 1"/>
    <property type="match status" value="1"/>
</dbReference>
<dbReference type="PANTHER" id="PTHR43038:SF7">
    <property type="entry name" value="ABC TRANSPORT SYSTEM ATP-BINDING PROTEIN"/>
    <property type="match status" value="1"/>
</dbReference>
<dbReference type="SUPFAM" id="SSF52540">
    <property type="entry name" value="P-loop containing nucleoside triphosphate hydrolases"/>
    <property type="match status" value="1"/>
</dbReference>
<keyword evidence="1" id="KW-0547">Nucleotide-binding</keyword>
<keyword evidence="5" id="KW-1185">Reference proteome</keyword>
<organism evidence="4 5">
    <name type="scientific">Actinocorallia libanotica</name>
    <dbReference type="NCBI Taxonomy" id="46162"/>
    <lineage>
        <taxon>Bacteria</taxon>
        <taxon>Bacillati</taxon>
        <taxon>Actinomycetota</taxon>
        <taxon>Actinomycetes</taxon>
        <taxon>Streptosporangiales</taxon>
        <taxon>Thermomonosporaceae</taxon>
        <taxon>Actinocorallia</taxon>
    </lineage>
</organism>
<feature type="domain" description="ABC transporter" evidence="3">
    <location>
        <begin position="80"/>
        <end position="276"/>
    </location>
</feature>
<evidence type="ECO:0000259" key="3">
    <source>
        <dbReference type="PROSITE" id="PS50893"/>
    </source>
</evidence>
<proteinExistence type="predicted"/>
<dbReference type="PROSITE" id="PS50893">
    <property type="entry name" value="ABC_TRANSPORTER_2"/>
    <property type="match status" value="1"/>
</dbReference>
<comment type="caution">
    <text evidence="4">The sequence shown here is derived from an EMBL/GenBank/DDBJ whole genome shotgun (WGS) entry which is preliminary data.</text>
</comment>
<dbReference type="CDD" id="cd03230">
    <property type="entry name" value="ABC_DR_subfamily_A"/>
    <property type="match status" value="1"/>
</dbReference>
<dbReference type="InterPro" id="IPR003439">
    <property type="entry name" value="ABC_transporter-like_ATP-bd"/>
</dbReference>
<gene>
    <name evidence="4" type="ORF">GCM10009550_34920</name>
</gene>
<dbReference type="Pfam" id="PF00005">
    <property type="entry name" value="ABC_tran"/>
    <property type="match status" value="1"/>
</dbReference>
<dbReference type="InterPro" id="IPR027417">
    <property type="entry name" value="P-loop_NTPase"/>
</dbReference>
<evidence type="ECO:0000313" key="5">
    <source>
        <dbReference type="Proteomes" id="UP001500665"/>
    </source>
</evidence>
<dbReference type="Gene3D" id="3.40.50.300">
    <property type="entry name" value="P-loop containing nucleotide triphosphate hydrolases"/>
    <property type="match status" value="1"/>
</dbReference>
<name>A0ABN1R910_9ACTN</name>
<protein>
    <recommendedName>
        <fullName evidence="3">ABC transporter domain-containing protein</fullName>
    </recommendedName>
</protein>
<dbReference type="SMART" id="SM00382">
    <property type="entry name" value="AAA"/>
    <property type="match status" value="1"/>
</dbReference>
<dbReference type="EMBL" id="BAAAHH010000013">
    <property type="protein sequence ID" value="GAA0953232.1"/>
    <property type="molecule type" value="Genomic_DNA"/>
</dbReference>
<sequence length="276" mass="29777">MTSAQEWGAQLVARLTRVGIEMGEARELAGDALVEAEAAGIHPRAMYGPAVAYADTVAQAVRTAVVNAAPLPRVRGPVILRLRGVSKRYRRRQVLQGVDLSLRAGEVAAIVGANGSGKSTLLNICAGLTRATGGTVERTARIGYAPQQHGVAPLLTPEEHFRLFGAVHGMNRKKAVAIGTGLASRLGWRPRADVIASHLSGGTQQKLNVVLSELNRPELILLDEPYQGFDQASYLDFWDQVFHWRDGGAGVLVVTHLLHDLDRVDHVLELRPAEES</sequence>